<comment type="similarity">
    <text evidence="3">Belongs to the UNC119-binding protein family.</text>
</comment>
<keyword evidence="6" id="KW-0963">Cytoplasm</keyword>
<dbReference type="GO" id="GO:0005737">
    <property type="term" value="C:cytoplasm"/>
    <property type="evidence" value="ECO:0007669"/>
    <property type="project" value="UniProtKB-SubCell"/>
</dbReference>
<evidence type="ECO:0000313" key="12">
    <source>
        <dbReference type="EMBL" id="KAA0703638.1"/>
    </source>
</evidence>
<keyword evidence="13" id="KW-1185">Reference proteome</keyword>
<evidence type="ECO:0000256" key="7">
    <source>
        <dbReference type="ARBA" id="ARBA00022794"/>
    </source>
</evidence>
<dbReference type="GO" id="GO:1900016">
    <property type="term" value="P:negative regulation of cytokine production involved in inflammatory response"/>
    <property type="evidence" value="ECO:0007669"/>
    <property type="project" value="TreeGrafter"/>
</dbReference>
<evidence type="ECO:0000256" key="2">
    <source>
        <dbReference type="ARBA" id="ARBA00004496"/>
    </source>
</evidence>
<sequence>MTDPVITPEPQDASDQVMSLQMEMDTSGVFKTPVSILPAAEIKTTLKPEADKPHCSSTPCSPIKTTVSGYQIHHINSNYMVGFTTGEELLK</sequence>
<dbReference type="Proteomes" id="UP000324632">
    <property type="component" value="Chromosome 23"/>
</dbReference>
<gene>
    <name evidence="12" type="ORF">E1301_Tti015516</name>
</gene>
<evidence type="ECO:0000256" key="3">
    <source>
        <dbReference type="ARBA" id="ARBA00009314"/>
    </source>
</evidence>
<keyword evidence="10" id="KW-0395">Inflammatory response</keyword>
<evidence type="ECO:0000256" key="6">
    <source>
        <dbReference type="ARBA" id="ARBA00022490"/>
    </source>
</evidence>
<dbReference type="EMBL" id="SOYY01000023">
    <property type="protein sequence ID" value="KAA0703638.1"/>
    <property type="molecule type" value="Genomic_DNA"/>
</dbReference>
<keyword evidence="11" id="KW-0966">Cell projection</keyword>
<dbReference type="GO" id="GO:0010764">
    <property type="term" value="P:negative regulation of fibroblast migration"/>
    <property type="evidence" value="ECO:0007669"/>
    <property type="project" value="TreeGrafter"/>
</dbReference>
<evidence type="ECO:0000256" key="5">
    <source>
        <dbReference type="ARBA" id="ARBA00022448"/>
    </source>
</evidence>
<keyword evidence="7" id="KW-0970">Cilium biogenesis/degradation</keyword>
<dbReference type="AlphaFoldDB" id="A0A5A9N356"/>
<evidence type="ECO:0000256" key="1">
    <source>
        <dbReference type="ARBA" id="ARBA00004138"/>
    </source>
</evidence>
<evidence type="ECO:0000256" key="10">
    <source>
        <dbReference type="ARBA" id="ARBA00023198"/>
    </source>
</evidence>
<dbReference type="PANTHER" id="PTHR31224:SF2">
    <property type="entry name" value="MACROPHAGE IMMUNOMETABOLISM REGULATOR"/>
    <property type="match status" value="1"/>
</dbReference>
<evidence type="ECO:0000256" key="9">
    <source>
        <dbReference type="ARBA" id="ARBA00023069"/>
    </source>
</evidence>
<dbReference type="PANTHER" id="PTHR31224">
    <property type="entry name" value="UNC119-BINDING PROTEIN C5ORF30"/>
    <property type="match status" value="1"/>
</dbReference>
<dbReference type="Pfam" id="PF15435">
    <property type="entry name" value="UNC119_bdg"/>
    <property type="match status" value="1"/>
</dbReference>
<dbReference type="GO" id="GO:0005929">
    <property type="term" value="C:cilium"/>
    <property type="evidence" value="ECO:0007669"/>
    <property type="project" value="UniProtKB-SubCell"/>
</dbReference>
<dbReference type="GO" id="GO:0030030">
    <property type="term" value="P:cell projection organization"/>
    <property type="evidence" value="ECO:0007669"/>
    <property type="project" value="UniProtKB-KW"/>
</dbReference>
<keyword evidence="8" id="KW-0653">Protein transport</keyword>
<dbReference type="InterPro" id="IPR029219">
    <property type="entry name" value="UNC119-bd"/>
</dbReference>
<dbReference type="GO" id="GO:0015031">
    <property type="term" value="P:protein transport"/>
    <property type="evidence" value="ECO:0007669"/>
    <property type="project" value="UniProtKB-KW"/>
</dbReference>
<comment type="caution">
    <text evidence="12">The sequence shown here is derived from an EMBL/GenBank/DDBJ whole genome shotgun (WGS) entry which is preliminary data.</text>
</comment>
<organism evidence="12 13">
    <name type="scientific">Triplophysa tibetana</name>
    <dbReference type="NCBI Taxonomy" id="1572043"/>
    <lineage>
        <taxon>Eukaryota</taxon>
        <taxon>Metazoa</taxon>
        <taxon>Chordata</taxon>
        <taxon>Craniata</taxon>
        <taxon>Vertebrata</taxon>
        <taxon>Euteleostomi</taxon>
        <taxon>Actinopterygii</taxon>
        <taxon>Neopterygii</taxon>
        <taxon>Teleostei</taxon>
        <taxon>Ostariophysi</taxon>
        <taxon>Cypriniformes</taxon>
        <taxon>Nemacheilidae</taxon>
        <taxon>Triplophysa</taxon>
    </lineage>
</organism>
<comment type="subcellular location">
    <subcellularLocation>
        <location evidence="1">Cell projection</location>
        <location evidence="1">Cilium</location>
    </subcellularLocation>
    <subcellularLocation>
        <location evidence="2">Cytoplasm</location>
    </subcellularLocation>
</comment>
<protein>
    <recommendedName>
        <fullName evidence="4">Macrophage immunometabolism regulator</fullName>
    </recommendedName>
</protein>
<dbReference type="GO" id="GO:0006954">
    <property type="term" value="P:inflammatory response"/>
    <property type="evidence" value="ECO:0007669"/>
    <property type="project" value="UniProtKB-KW"/>
</dbReference>
<evidence type="ECO:0000256" key="8">
    <source>
        <dbReference type="ARBA" id="ARBA00022927"/>
    </source>
</evidence>
<keyword evidence="5" id="KW-0813">Transport</keyword>
<accession>A0A5A9N356</accession>
<name>A0A5A9N356_9TELE</name>
<evidence type="ECO:0000256" key="11">
    <source>
        <dbReference type="ARBA" id="ARBA00023273"/>
    </source>
</evidence>
<reference evidence="12 13" key="1">
    <citation type="journal article" date="2019" name="Mol. Ecol. Resour.">
        <title>Chromosome-level genome assembly of Triplophysa tibetana, a fish adapted to the harsh high-altitude environment of the Tibetan Plateau.</title>
        <authorList>
            <person name="Yang X."/>
            <person name="Liu H."/>
            <person name="Ma Z."/>
            <person name="Zou Y."/>
            <person name="Zou M."/>
            <person name="Mao Y."/>
            <person name="Li X."/>
            <person name="Wang H."/>
            <person name="Chen T."/>
            <person name="Wang W."/>
            <person name="Yang R."/>
        </authorList>
    </citation>
    <scope>NUCLEOTIDE SEQUENCE [LARGE SCALE GENOMIC DNA]</scope>
    <source>
        <strain evidence="12">TTIB1903HZAU</strain>
        <tissue evidence="12">Muscle</tissue>
    </source>
</reference>
<proteinExistence type="inferred from homology"/>
<evidence type="ECO:0000256" key="4">
    <source>
        <dbReference type="ARBA" id="ARBA00014984"/>
    </source>
</evidence>
<evidence type="ECO:0000313" key="13">
    <source>
        <dbReference type="Proteomes" id="UP000324632"/>
    </source>
</evidence>
<keyword evidence="9" id="KW-0969">Cilium</keyword>